<dbReference type="PANTHER" id="PTHR11808">
    <property type="entry name" value="TRANS-SULFURATION ENZYME FAMILY MEMBER"/>
    <property type="match status" value="1"/>
</dbReference>
<dbReference type="Gene3D" id="3.40.640.10">
    <property type="entry name" value="Type I PLP-dependent aspartate aminotransferase-like (Major domain)"/>
    <property type="match status" value="1"/>
</dbReference>
<dbReference type="SUPFAM" id="SSF53383">
    <property type="entry name" value="PLP-dependent transferases"/>
    <property type="match status" value="1"/>
</dbReference>
<dbReference type="AlphaFoldDB" id="A0A6I1EMI3"/>
<evidence type="ECO:0000256" key="4">
    <source>
        <dbReference type="RuleBase" id="RU362118"/>
    </source>
</evidence>
<reference evidence="5 6" key="1">
    <citation type="submission" date="2019-10" db="EMBL/GenBank/DDBJ databases">
        <title>Genome diversity of Sutterella seckii.</title>
        <authorList>
            <person name="Chaplin A.V."/>
            <person name="Sokolova S.R."/>
            <person name="Mosin K.A."/>
            <person name="Ivanova E.L."/>
            <person name="Kochetkova T.O."/>
            <person name="Goltsov A.Y."/>
            <person name="Trofimov D.Y."/>
            <person name="Efimov B.A."/>
        </authorList>
    </citation>
    <scope>NUCLEOTIDE SEQUENCE [LARGE SCALE GENOMIC DNA]</scope>
    <source>
        <strain evidence="5 6">ASD393</strain>
    </source>
</reference>
<dbReference type="GO" id="GO:0016846">
    <property type="term" value="F:carbon-sulfur lyase activity"/>
    <property type="evidence" value="ECO:0007669"/>
    <property type="project" value="TreeGrafter"/>
</dbReference>
<dbReference type="Proteomes" id="UP000430564">
    <property type="component" value="Unassembled WGS sequence"/>
</dbReference>
<dbReference type="CDD" id="cd00614">
    <property type="entry name" value="CGS_like"/>
    <property type="match status" value="1"/>
</dbReference>
<dbReference type="GO" id="GO:0016740">
    <property type="term" value="F:transferase activity"/>
    <property type="evidence" value="ECO:0007669"/>
    <property type="project" value="UniProtKB-KW"/>
</dbReference>
<dbReference type="PIRSF" id="PIRSF001434">
    <property type="entry name" value="CGS"/>
    <property type="match status" value="1"/>
</dbReference>
<dbReference type="InterPro" id="IPR000277">
    <property type="entry name" value="Cys/Met-Metab_PyrdxlP-dep_enz"/>
</dbReference>
<comment type="cofactor">
    <cofactor evidence="1 4">
        <name>pyridoxal 5'-phosphate</name>
        <dbReference type="ChEBI" id="CHEBI:597326"/>
    </cofactor>
</comment>
<dbReference type="GO" id="GO:0030170">
    <property type="term" value="F:pyridoxal phosphate binding"/>
    <property type="evidence" value="ECO:0007669"/>
    <property type="project" value="InterPro"/>
</dbReference>
<feature type="modified residue" description="N6-(pyridoxal phosphate)lysine" evidence="3">
    <location>
        <position position="193"/>
    </location>
</feature>
<dbReference type="Gene3D" id="3.90.1150.10">
    <property type="entry name" value="Aspartate Aminotransferase, domain 1"/>
    <property type="match status" value="1"/>
</dbReference>
<dbReference type="GO" id="GO:0005737">
    <property type="term" value="C:cytoplasm"/>
    <property type="evidence" value="ECO:0007669"/>
    <property type="project" value="TreeGrafter"/>
</dbReference>
<dbReference type="InterPro" id="IPR015424">
    <property type="entry name" value="PyrdxlP-dep_Trfase"/>
</dbReference>
<dbReference type="OrthoDB" id="9805807at2"/>
<sequence>MKYATLAVHGGLKDESHQAVTYPLYLSSTFIQPDSEHFQAYGYSRSANPTRASVEKLVADLEGAKHAFATSSGMAANALVFELLEEGDRVLISSDVYGGTWLFTTQLFAKRGIEFEVVDDFNTYDFSKAPANTRLAFIESPTNPLLTVMDIRRVAAAAKARGILTVVDNTFLTSYLQKPLDLGADIVVYSATKYYAGHSDLLAGFVVLNDDTLYERLRIYSKALGGILDPLDSFLVSRGIRTLPLRMDQHNRNAERVAEFLSSHPGAEKVFYPGRRDHPGRDIQAKQASGSGGVLSFRFNESEYDLDRFVKSLRIFAFAVSLGGVESLICRPATMTHESYSPELQQKLGITRNLLRVAVGIEDPEDLIKDLEDAFAAAKR</sequence>
<gene>
    <name evidence="5" type="ORF">GBM95_08625</name>
</gene>
<dbReference type="RefSeq" id="WP_152158727.1">
    <property type="nucleotide sequence ID" value="NZ_WEHX01000065.1"/>
</dbReference>
<proteinExistence type="inferred from homology"/>
<comment type="caution">
    <text evidence="5">The sequence shown here is derived from an EMBL/GenBank/DDBJ whole genome shotgun (WGS) entry which is preliminary data.</text>
</comment>
<evidence type="ECO:0000256" key="2">
    <source>
        <dbReference type="ARBA" id="ARBA00022898"/>
    </source>
</evidence>
<keyword evidence="2 3" id="KW-0663">Pyridoxal phosphate</keyword>
<dbReference type="FunFam" id="3.40.640.10:FF:000046">
    <property type="entry name" value="Cystathionine gamma-lyase"/>
    <property type="match status" value="1"/>
</dbReference>
<evidence type="ECO:0000313" key="5">
    <source>
        <dbReference type="EMBL" id="KAB7656916.1"/>
    </source>
</evidence>
<evidence type="ECO:0000313" key="6">
    <source>
        <dbReference type="Proteomes" id="UP000430564"/>
    </source>
</evidence>
<evidence type="ECO:0000256" key="3">
    <source>
        <dbReference type="PIRSR" id="PIRSR001434-2"/>
    </source>
</evidence>
<accession>A0A6I1EMI3</accession>
<keyword evidence="5" id="KW-0808">Transferase</keyword>
<dbReference type="GO" id="GO:0009086">
    <property type="term" value="P:methionine biosynthetic process"/>
    <property type="evidence" value="ECO:0007669"/>
    <property type="project" value="UniProtKB-ARBA"/>
</dbReference>
<dbReference type="GO" id="GO:0019346">
    <property type="term" value="P:transsulfuration"/>
    <property type="evidence" value="ECO:0007669"/>
    <property type="project" value="InterPro"/>
</dbReference>
<comment type="similarity">
    <text evidence="4">Belongs to the trans-sulfuration enzymes family.</text>
</comment>
<evidence type="ECO:0000256" key="1">
    <source>
        <dbReference type="ARBA" id="ARBA00001933"/>
    </source>
</evidence>
<dbReference type="FunFam" id="3.90.1150.10:FF:000033">
    <property type="entry name" value="Cystathionine gamma-synthase"/>
    <property type="match status" value="1"/>
</dbReference>
<dbReference type="Pfam" id="PF01053">
    <property type="entry name" value="Cys_Met_Meta_PP"/>
    <property type="match status" value="1"/>
</dbReference>
<dbReference type="EMBL" id="WEHX01000065">
    <property type="protein sequence ID" value="KAB7656916.1"/>
    <property type="molecule type" value="Genomic_DNA"/>
</dbReference>
<name>A0A6I1EMI3_9BURK</name>
<dbReference type="InterPro" id="IPR015422">
    <property type="entry name" value="PyrdxlP-dep_Trfase_small"/>
</dbReference>
<organism evidence="5 6">
    <name type="scientific">Sutterella seckii</name>
    <dbReference type="NCBI Taxonomy" id="1944635"/>
    <lineage>
        <taxon>Bacteria</taxon>
        <taxon>Pseudomonadati</taxon>
        <taxon>Pseudomonadota</taxon>
        <taxon>Betaproteobacteria</taxon>
        <taxon>Burkholderiales</taxon>
        <taxon>Sutterellaceae</taxon>
        <taxon>Sutterella</taxon>
    </lineage>
</organism>
<dbReference type="InterPro" id="IPR015421">
    <property type="entry name" value="PyrdxlP-dep_Trfase_major"/>
</dbReference>
<protein>
    <submittedName>
        <fullName evidence="5">PLP-dependent transferase</fullName>
    </submittedName>
</protein>